<dbReference type="InterPro" id="IPR018641">
    <property type="entry name" value="Trfase_1_rSAM/seldom-assoc"/>
</dbReference>
<dbReference type="NCBIfam" id="TIGR04282">
    <property type="entry name" value="glyco_like_cofC"/>
    <property type="match status" value="1"/>
</dbReference>
<dbReference type="Pfam" id="PF09837">
    <property type="entry name" value="DUF2064"/>
    <property type="match status" value="1"/>
</dbReference>
<dbReference type="InterPro" id="IPR029044">
    <property type="entry name" value="Nucleotide-diphossugar_trans"/>
</dbReference>
<sequence>MKQPDLILFAHEPRPGRVKTRLMPHRSPEQAAEIAAFMLRATVERATSSWPGEIFLYCAPDTGHPLFHGLAREFGVHLAAQQGAEPCERMLNALRAHTARGRGGAGVLCCDVPHCNGEFLDQANEWLVRGLNVLGPTDDGGYYFLGLQQARPELFDGVRRDSPALLREILERAQRHGIYFEMLPALRDVDAPEDLWLVAQKYAPLRQFL</sequence>
<protein>
    <recommendedName>
        <fullName evidence="3">Glycosyltransferase</fullName>
    </recommendedName>
</protein>
<organism evidence="1 2">
    <name type="scientific">Candidatus Muproteobacteria bacterium RIFCSPHIGHO2_01_FULL_65_16</name>
    <dbReference type="NCBI Taxonomy" id="1817764"/>
    <lineage>
        <taxon>Bacteria</taxon>
        <taxon>Pseudomonadati</taxon>
        <taxon>Pseudomonadota</taxon>
        <taxon>Candidatus Muproteobacteria</taxon>
    </lineage>
</organism>
<dbReference type="PANTHER" id="PTHR36529:SF1">
    <property type="entry name" value="GLYCOSYLTRANSFERASE"/>
    <property type="match status" value="1"/>
</dbReference>
<dbReference type="Gene3D" id="3.90.550.10">
    <property type="entry name" value="Spore Coat Polysaccharide Biosynthesis Protein SpsA, Chain A"/>
    <property type="match status" value="1"/>
</dbReference>
<dbReference type="AlphaFoldDB" id="A0A1F6TPD2"/>
<reference evidence="1 2" key="1">
    <citation type="journal article" date="2016" name="Nat. Commun.">
        <title>Thousands of microbial genomes shed light on interconnected biogeochemical processes in an aquifer system.</title>
        <authorList>
            <person name="Anantharaman K."/>
            <person name="Brown C.T."/>
            <person name="Hug L.A."/>
            <person name="Sharon I."/>
            <person name="Castelle C.J."/>
            <person name="Probst A.J."/>
            <person name="Thomas B.C."/>
            <person name="Singh A."/>
            <person name="Wilkins M.J."/>
            <person name="Karaoz U."/>
            <person name="Brodie E.L."/>
            <person name="Williams K.H."/>
            <person name="Hubbard S.S."/>
            <person name="Banfield J.F."/>
        </authorList>
    </citation>
    <scope>NUCLEOTIDE SEQUENCE [LARGE SCALE GENOMIC DNA]</scope>
</reference>
<proteinExistence type="predicted"/>
<dbReference type="EMBL" id="MFSY01000032">
    <property type="protein sequence ID" value="OGI46978.1"/>
    <property type="molecule type" value="Genomic_DNA"/>
</dbReference>
<name>A0A1F6TPD2_9PROT</name>
<evidence type="ECO:0000313" key="1">
    <source>
        <dbReference type="EMBL" id="OGI46978.1"/>
    </source>
</evidence>
<dbReference type="PANTHER" id="PTHR36529">
    <property type="entry name" value="SLL1095 PROTEIN"/>
    <property type="match status" value="1"/>
</dbReference>
<accession>A0A1F6TPD2</accession>
<evidence type="ECO:0000313" key="2">
    <source>
        <dbReference type="Proteomes" id="UP000179360"/>
    </source>
</evidence>
<evidence type="ECO:0008006" key="3">
    <source>
        <dbReference type="Google" id="ProtNLM"/>
    </source>
</evidence>
<dbReference type="Proteomes" id="UP000179360">
    <property type="component" value="Unassembled WGS sequence"/>
</dbReference>
<gene>
    <name evidence="1" type="ORF">A2637_04330</name>
</gene>
<dbReference type="SUPFAM" id="SSF53448">
    <property type="entry name" value="Nucleotide-diphospho-sugar transferases"/>
    <property type="match status" value="1"/>
</dbReference>
<comment type="caution">
    <text evidence="1">The sequence shown here is derived from an EMBL/GenBank/DDBJ whole genome shotgun (WGS) entry which is preliminary data.</text>
</comment>